<evidence type="ECO:0000256" key="2">
    <source>
        <dbReference type="ARBA" id="ARBA00007165"/>
    </source>
</evidence>
<dbReference type="EMBL" id="JFKA01000015">
    <property type="protein sequence ID" value="OSQ35762.1"/>
    <property type="molecule type" value="Genomic_DNA"/>
</dbReference>
<evidence type="ECO:0000313" key="7">
    <source>
        <dbReference type="EMBL" id="OSQ35762.1"/>
    </source>
</evidence>
<accession>A0A1Y2KW33</accession>
<name>A0A1Y2KW33_9PROT</name>
<dbReference type="STRING" id="1293891.TMES_20315"/>
<dbReference type="PROSITE" id="PS50895">
    <property type="entry name" value="SURF1"/>
    <property type="match status" value="1"/>
</dbReference>
<keyword evidence="4 6" id="KW-1133">Transmembrane helix</keyword>
<evidence type="ECO:0000256" key="5">
    <source>
        <dbReference type="ARBA" id="ARBA00023136"/>
    </source>
</evidence>
<reference evidence="7 8" key="1">
    <citation type="submission" date="2014-03" db="EMBL/GenBank/DDBJ databases">
        <title>The draft genome sequence of Thalassospira mesophila JCM 18969.</title>
        <authorList>
            <person name="Lai Q."/>
            <person name="Shao Z."/>
        </authorList>
    </citation>
    <scope>NUCLEOTIDE SEQUENCE [LARGE SCALE GENOMIC DNA]</scope>
    <source>
        <strain evidence="7 8">JCM 18969</strain>
    </source>
</reference>
<evidence type="ECO:0000256" key="1">
    <source>
        <dbReference type="ARBA" id="ARBA00004370"/>
    </source>
</evidence>
<evidence type="ECO:0000313" key="8">
    <source>
        <dbReference type="Proteomes" id="UP000193391"/>
    </source>
</evidence>
<organism evidence="7 8">
    <name type="scientific">Thalassospira mesophila</name>
    <dbReference type="NCBI Taxonomy" id="1293891"/>
    <lineage>
        <taxon>Bacteria</taxon>
        <taxon>Pseudomonadati</taxon>
        <taxon>Pseudomonadota</taxon>
        <taxon>Alphaproteobacteria</taxon>
        <taxon>Rhodospirillales</taxon>
        <taxon>Thalassospiraceae</taxon>
        <taxon>Thalassospira</taxon>
    </lineage>
</organism>
<dbReference type="PANTHER" id="PTHR23427">
    <property type="entry name" value="SURFEIT LOCUS PROTEIN"/>
    <property type="match status" value="1"/>
</dbReference>
<dbReference type="InterPro" id="IPR045214">
    <property type="entry name" value="Surf1/Surf4"/>
</dbReference>
<dbReference type="OrthoDB" id="6079986at2"/>
<keyword evidence="3 6" id="KW-0812">Transmembrane</keyword>
<evidence type="ECO:0000256" key="3">
    <source>
        <dbReference type="ARBA" id="ARBA00022692"/>
    </source>
</evidence>
<evidence type="ECO:0000256" key="6">
    <source>
        <dbReference type="RuleBase" id="RU363076"/>
    </source>
</evidence>
<comment type="similarity">
    <text evidence="2 6">Belongs to the SURF1 family.</text>
</comment>
<keyword evidence="6" id="KW-1003">Cell membrane</keyword>
<dbReference type="AlphaFoldDB" id="A0A1Y2KW33"/>
<dbReference type="Pfam" id="PF02104">
    <property type="entry name" value="SURF1"/>
    <property type="match status" value="1"/>
</dbReference>
<dbReference type="RefSeq" id="WP_085586019.1">
    <property type="nucleotide sequence ID" value="NZ_JFKA01000015.1"/>
</dbReference>
<gene>
    <name evidence="7" type="ORF">TMES_20315</name>
</gene>
<dbReference type="PANTHER" id="PTHR23427:SF2">
    <property type="entry name" value="SURFEIT LOCUS PROTEIN 1"/>
    <property type="match status" value="1"/>
</dbReference>
<sequence>MTQPSSSNAAPPAEKPAPQRALATRIIIGFIALALFCGFIALGVWQVERRAWKLALIDRVTTRVAAPAALAPGRADWAGINAKNDEYRHVTVTGHFLNDQETAVYAATDYGAGFWVMTPLERDDSDTIVMVNRGFVPTDHKDAATRRQGQPDGTVRVTGLLRMDEADGTALRDNVPQDNRWYSRDVKAMAQFHGLEPANVAPYFIDADNSKNPGGLPLGGLTRITFHNSHLIYAITWFALALMVAAGAVFALRSGKRRD</sequence>
<keyword evidence="5 6" id="KW-0472">Membrane</keyword>
<feature type="transmembrane region" description="Helical" evidence="6">
    <location>
        <begin position="22"/>
        <end position="45"/>
    </location>
</feature>
<feature type="transmembrane region" description="Helical" evidence="6">
    <location>
        <begin position="231"/>
        <end position="252"/>
    </location>
</feature>
<proteinExistence type="inferred from homology"/>
<dbReference type="GO" id="GO:0005886">
    <property type="term" value="C:plasma membrane"/>
    <property type="evidence" value="ECO:0007669"/>
    <property type="project" value="UniProtKB-SubCell"/>
</dbReference>
<comment type="subcellular location">
    <subcellularLocation>
        <location evidence="6">Cell membrane</location>
        <topology evidence="6">Multi-pass membrane protein</topology>
    </subcellularLocation>
    <subcellularLocation>
        <location evidence="1">Membrane</location>
    </subcellularLocation>
</comment>
<dbReference type="CDD" id="cd06662">
    <property type="entry name" value="SURF1"/>
    <property type="match status" value="1"/>
</dbReference>
<protein>
    <recommendedName>
        <fullName evidence="6">SURF1-like protein</fullName>
    </recommendedName>
</protein>
<dbReference type="Proteomes" id="UP000193391">
    <property type="component" value="Unassembled WGS sequence"/>
</dbReference>
<evidence type="ECO:0000256" key="4">
    <source>
        <dbReference type="ARBA" id="ARBA00022989"/>
    </source>
</evidence>
<comment type="caution">
    <text evidence="7">The sequence shown here is derived from an EMBL/GenBank/DDBJ whole genome shotgun (WGS) entry which is preliminary data.</text>
</comment>
<dbReference type="InterPro" id="IPR002994">
    <property type="entry name" value="Surf1/Shy1"/>
</dbReference>
<keyword evidence="8" id="KW-1185">Reference proteome</keyword>